<dbReference type="OrthoDB" id="9810148at2"/>
<dbReference type="RefSeq" id="WP_011521994.1">
    <property type="nucleotide sequence ID" value="NC_008009.1"/>
</dbReference>
<dbReference type="GO" id="GO:0006261">
    <property type="term" value="P:DNA-templated DNA replication"/>
    <property type="evidence" value="ECO:0007669"/>
    <property type="project" value="TreeGrafter"/>
</dbReference>
<dbReference type="eggNOG" id="COG2812">
    <property type="taxonomic scope" value="Bacteria"/>
</dbReference>
<evidence type="ECO:0000313" key="2">
    <source>
        <dbReference type="Proteomes" id="UP000002432"/>
    </source>
</evidence>
<dbReference type="InterPro" id="IPR050238">
    <property type="entry name" value="DNA_Rep/Repair_Clamp_Loader"/>
</dbReference>
<dbReference type="InterPro" id="IPR027417">
    <property type="entry name" value="P-loop_NTPase"/>
</dbReference>
<keyword evidence="1" id="KW-0548">Nucleotidyltransferase</keyword>
<dbReference type="Pfam" id="PF13177">
    <property type="entry name" value="DNA_pol3_delta2"/>
    <property type="match status" value="1"/>
</dbReference>
<dbReference type="STRING" id="204669.Acid345_1189"/>
<dbReference type="EMBL" id="CP000360">
    <property type="protein sequence ID" value="ABF40192.1"/>
    <property type="molecule type" value="Genomic_DNA"/>
</dbReference>
<dbReference type="EC" id="2.7.7.7" evidence="1"/>
<dbReference type="PANTHER" id="PTHR11669">
    <property type="entry name" value="REPLICATION FACTOR C / DNA POLYMERASE III GAMMA-TAU SUBUNIT"/>
    <property type="match status" value="1"/>
</dbReference>
<proteinExistence type="predicted"/>
<dbReference type="PANTHER" id="PTHR11669:SF8">
    <property type="entry name" value="DNA POLYMERASE III SUBUNIT DELTA"/>
    <property type="match status" value="1"/>
</dbReference>
<evidence type="ECO:0000313" key="1">
    <source>
        <dbReference type="EMBL" id="ABF40192.1"/>
    </source>
</evidence>
<dbReference type="KEGG" id="aba:Acid345_1189"/>
<dbReference type="GO" id="GO:0003887">
    <property type="term" value="F:DNA-directed DNA polymerase activity"/>
    <property type="evidence" value="ECO:0007669"/>
    <property type="project" value="UniProtKB-EC"/>
</dbReference>
<dbReference type="Gene3D" id="3.40.50.300">
    <property type="entry name" value="P-loop containing nucleotide triphosphate hydrolases"/>
    <property type="match status" value="1"/>
</dbReference>
<keyword evidence="2" id="KW-1185">Reference proteome</keyword>
<sequence>MPFSDFHGNPATVQSAREMLGRGRFPHAVILSGPRGSGKFTLAQMIAKAMNCLEPPMTDDGLPDFCGRCSNCERIAQADDLDARFTEAVEAREGLRETDKKETRILVQTHPDVLIIPPDPPQMLVKVDQVRHVIGHIYYKPTQGEHKVYIFPTANFMKEAANSLLKILEEPPEFATIFLLSENPSSLLATIRSRCVQLRLEAIAPEDVESYLEKERPEWAARQRALVARLCGGGIGQARTFDLAAYTAARQDALTLLRSSVAAQDHTELFKVTEGYRAGAEGKEKTDQLIRASYSLLQDLLYLLSGTPKLVRNTDLGSELTKLAQSVDLGWVQKAALKLGEVETGMRRNLLRSLSLDAFATSLERA</sequence>
<name>Q1ISF8_KORVE</name>
<organism evidence="1 2">
    <name type="scientific">Koribacter versatilis (strain Ellin345)</name>
    <dbReference type="NCBI Taxonomy" id="204669"/>
    <lineage>
        <taxon>Bacteria</taxon>
        <taxon>Pseudomonadati</taxon>
        <taxon>Acidobacteriota</taxon>
        <taxon>Terriglobia</taxon>
        <taxon>Terriglobales</taxon>
        <taxon>Candidatus Korobacteraceae</taxon>
        <taxon>Candidatus Korobacter</taxon>
    </lineage>
</organism>
<keyword evidence="1" id="KW-0808">Transferase</keyword>
<dbReference type="AlphaFoldDB" id="Q1ISF8"/>
<dbReference type="EnsemblBacteria" id="ABF40192">
    <property type="protein sequence ID" value="ABF40192"/>
    <property type="gene ID" value="Acid345_1189"/>
</dbReference>
<gene>
    <name evidence="1" type="ordered locus">Acid345_1189</name>
</gene>
<dbReference type="Proteomes" id="UP000002432">
    <property type="component" value="Chromosome"/>
</dbReference>
<dbReference type="HOGENOM" id="CLU_006229_4_0_0"/>
<protein>
    <submittedName>
        <fullName evidence="1">DNA polymerase III, delta prime subunit</fullName>
        <ecNumber evidence="1">2.7.7.7</ecNumber>
    </submittedName>
</protein>
<accession>Q1ISF8</accession>
<dbReference type="SUPFAM" id="SSF52540">
    <property type="entry name" value="P-loop containing nucleoside triphosphate hydrolases"/>
    <property type="match status" value="1"/>
</dbReference>
<reference evidence="1 2" key="1">
    <citation type="journal article" date="2009" name="Appl. Environ. Microbiol.">
        <title>Three genomes from the phylum Acidobacteria provide insight into the lifestyles of these microorganisms in soils.</title>
        <authorList>
            <person name="Ward N.L."/>
            <person name="Challacombe J.F."/>
            <person name="Janssen P.H."/>
            <person name="Henrissat B."/>
            <person name="Coutinho P.M."/>
            <person name="Wu M."/>
            <person name="Xie G."/>
            <person name="Haft D.H."/>
            <person name="Sait M."/>
            <person name="Badger J."/>
            <person name="Barabote R.D."/>
            <person name="Bradley B."/>
            <person name="Brettin T.S."/>
            <person name="Brinkac L.M."/>
            <person name="Bruce D."/>
            <person name="Creasy T."/>
            <person name="Daugherty S.C."/>
            <person name="Davidsen T.M."/>
            <person name="DeBoy R.T."/>
            <person name="Detter J.C."/>
            <person name="Dodson R.J."/>
            <person name="Durkin A.S."/>
            <person name="Ganapathy A."/>
            <person name="Gwinn-Giglio M."/>
            <person name="Han C.S."/>
            <person name="Khouri H."/>
            <person name="Kiss H."/>
            <person name="Kothari S.P."/>
            <person name="Madupu R."/>
            <person name="Nelson K.E."/>
            <person name="Nelson W.C."/>
            <person name="Paulsen I."/>
            <person name="Penn K."/>
            <person name="Ren Q."/>
            <person name="Rosovitz M.J."/>
            <person name="Selengut J.D."/>
            <person name="Shrivastava S."/>
            <person name="Sullivan S.A."/>
            <person name="Tapia R."/>
            <person name="Thompson L.S."/>
            <person name="Watkins K.L."/>
            <person name="Yang Q."/>
            <person name="Yu C."/>
            <person name="Zafar N."/>
            <person name="Zhou L."/>
            <person name="Kuske C.R."/>
        </authorList>
    </citation>
    <scope>NUCLEOTIDE SEQUENCE [LARGE SCALE GENOMIC DNA]</scope>
    <source>
        <strain evidence="1 2">Ellin345</strain>
    </source>
</reference>